<dbReference type="Pfam" id="PF00482">
    <property type="entry name" value="T2SSF"/>
    <property type="match status" value="2"/>
</dbReference>
<keyword evidence="10" id="KW-1185">Reference proteome</keyword>
<evidence type="ECO:0000256" key="3">
    <source>
        <dbReference type="ARBA" id="ARBA00022475"/>
    </source>
</evidence>
<dbReference type="InterPro" id="IPR042094">
    <property type="entry name" value="T2SS_GspF_sf"/>
</dbReference>
<keyword evidence="5 7" id="KW-1133">Transmembrane helix</keyword>
<dbReference type="EMBL" id="JAGXBY010000002">
    <property type="protein sequence ID" value="MBS3679590.1"/>
    <property type="molecule type" value="Genomic_DNA"/>
</dbReference>
<evidence type="ECO:0000256" key="4">
    <source>
        <dbReference type="ARBA" id="ARBA00022692"/>
    </source>
</evidence>
<evidence type="ECO:0000256" key="6">
    <source>
        <dbReference type="ARBA" id="ARBA00023136"/>
    </source>
</evidence>
<proteinExistence type="inferred from homology"/>
<dbReference type="PANTHER" id="PTHR30012:SF0">
    <property type="entry name" value="TYPE II SECRETION SYSTEM PROTEIN F-RELATED"/>
    <property type="match status" value="1"/>
</dbReference>
<reference evidence="9 10" key="1">
    <citation type="submission" date="2021-05" db="EMBL/GenBank/DDBJ databases">
        <title>Ornithinibacillus massiliensis sp. nov.</title>
        <authorList>
            <person name="Iwaza R."/>
            <person name="Lagier J.-C."/>
            <person name="Raoult D."/>
        </authorList>
    </citation>
    <scope>NUCLEOTIDE SEQUENCE [LARGE SCALE GENOMIC DNA]</scope>
    <source>
        <strain evidence="9 10">Marseille-P3601</strain>
    </source>
</reference>
<keyword evidence="4 7" id="KW-0812">Transmembrane</keyword>
<evidence type="ECO:0000259" key="8">
    <source>
        <dbReference type="Pfam" id="PF00482"/>
    </source>
</evidence>
<feature type="domain" description="Type II secretion system protein GspF" evidence="8">
    <location>
        <begin position="24"/>
        <end position="136"/>
    </location>
</feature>
<feature type="domain" description="Type II secretion system protein GspF" evidence="8">
    <location>
        <begin position="220"/>
        <end position="342"/>
    </location>
</feature>
<dbReference type="Gene3D" id="1.20.81.30">
    <property type="entry name" value="Type II secretion system (T2SS), domain F"/>
    <property type="match status" value="2"/>
</dbReference>
<dbReference type="RefSeq" id="WP_211741299.1">
    <property type="nucleotide sequence ID" value="NZ_JAGXBY010000002.1"/>
</dbReference>
<comment type="caution">
    <text evidence="9">The sequence shown here is derived from an EMBL/GenBank/DDBJ whole genome shotgun (WGS) entry which is preliminary data.</text>
</comment>
<keyword evidence="6 7" id="KW-0472">Membrane</keyword>
<comment type="subcellular location">
    <subcellularLocation>
        <location evidence="1">Cell membrane</location>
        <topology evidence="1">Multi-pass membrane protein</topology>
    </subcellularLocation>
</comment>
<keyword evidence="3" id="KW-1003">Cell membrane</keyword>
<name>A0ABS5MBC1_9BACI</name>
<gene>
    <name evidence="9" type="ORF">KGF86_05130</name>
</gene>
<dbReference type="Proteomes" id="UP000681870">
    <property type="component" value="Unassembled WGS sequence"/>
</dbReference>
<dbReference type="PANTHER" id="PTHR30012">
    <property type="entry name" value="GENERAL SECRETION PATHWAY PROTEIN"/>
    <property type="match status" value="1"/>
</dbReference>
<evidence type="ECO:0000313" key="10">
    <source>
        <dbReference type="Proteomes" id="UP000681870"/>
    </source>
</evidence>
<dbReference type="InterPro" id="IPR003004">
    <property type="entry name" value="GspF/PilC"/>
</dbReference>
<sequence length="350" mass="40611">MDLSLKIPLKRFNKKLNIPTQLTFLKRLSRALTNGYPLLAALETLKWDKSLFHLSEDIIHHIKRGYTLDQSLEKLSFHPIITSYLFFAKEHGDLDASITKCLAIFEKRIHHLKKFTQVIRYPIILLIVFSIAFLFIQHSVVPNLLTLFQQHEQNSFIIHSAIRLSSLLYYSTILILIILFIMYWIWKQIKATIPIGLQIKIYRSTPLYRNYLTLNTSFLFATHVESLLKTGLPIKDVLTILSKQEKLPLLSYYSTQLTNGLNHGVPISQLMTELTFISPQLASIFQQNSNADTLEKDLATYSAYITEEINEKIVKFITYIQPVFFILLGLVIILIYLSLLVPMYQFIETI</sequence>
<protein>
    <submittedName>
        <fullName evidence="9">Type II secretion system F family protein</fullName>
    </submittedName>
</protein>
<evidence type="ECO:0000256" key="2">
    <source>
        <dbReference type="ARBA" id="ARBA00005745"/>
    </source>
</evidence>
<accession>A0ABS5MBC1</accession>
<comment type="similarity">
    <text evidence="2">Belongs to the GSP F family.</text>
</comment>
<evidence type="ECO:0000313" key="9">
    <source>
        <dbReference type="EMBL" id="MBS3679590.1"/>
    </source>
</evidence>
<organism evidence="9 10">
    <name type="scientific">Ornithinibacillus massiliensis</name>
    <dbReference type="NCBI Taxonomy" id="1944633"/>
    <lineage>
        <taxon>Bacteria</taxon>
        <taxon>Bacillati</taxon>
        <taxon>Bacillota</taxon>
        <taxon>Bacilli</taxon>
        <taxon>Bacillales</taxon>
        <taxon>Bacillaceae</taxon>
        <taxon>Ornithinibacillus</taxon>
    </lineage>
</organism>
<feature type="transmembrane region" description="Helical" evidence="7">
    <location>
        <begin position="167"/>
        <end position="186"/>
    </location>
</feature>
<evidence type="ECO:0000256" key="5">
    <source>
        <dbReference type="ARBA" id="ARBA00022989"/>
    </source>
</evidence>
<dbReference type="PRINTS" id="PR00812">
    <property type="entry name" value="BCTERIALGSPF"/>
</dbReference>
<evidence type="ECO:0000256" key="1">
    <source>
        <dbReference type="ARBA" id="ARBA00004651"/>
    </source>
</evidence>
<evidence type="ECO:0000256" key="7">
    <source>
        <dbReference type="SAM" id="Phobius"/>
    </source>
</evidence>
<dbReference type="InterPro" id="IPR018076">
    <property type="entry name" value="T2SS_GspF_dom"/>
</dbReference>
<feature type="transmembrane region" description="Helical" evidence="7">
    <location>
        <begin position="323"/>
        <end position="347"/>
    </location>
</feature>
<feature type="transmembrane region" description="Helical" evidence="7">
    <location>
        <begin position="118"/>
        <end position="136"/>
    </location>
</feature>